<dbReference type="Proteomes" id="UP000619479">
    <property type="component" value="Unassembled WGS sequence"/>
</dbReference>
<evidence type="ECO:0000313" key="2">
    <source>
        <dbReference type="EMBL" id="GID63653.1"/>
    </source>
</evidence>
<dbReference type="EMBL" id="BOMH01000013">
    <property type="protein sequence ID" value="GID63653.1"/>
    <property type="molecule type" value="Genomic_DNA"/>
</dbReference>
<accession>A0A919M3Y5</accession>
<keyword evidence="3" id="KW-1185">Reference proteome</keyword>
<feature type="compositionally biased region" description="Basic and acidic residues" evidence="1">
    <location>
        <begin position="60"/>
        <end position="70"/>
    </location>
</feature>
<organism evidence="2 3">
    <name type="scientific">Actinoplanes cyaneus</name>
    <dbReference type="NCBI Taxonomy" id="52696"/>
    <lineage>
        <taxon>Bacteria</taxon>
        <taxon>Bacillati</taxon>
        <taxon>Actinomycetota</taxon>
        <taxon>Actinomycetes</taxon>
        <taxon>Micromonosporales</taxon>
        <taxon>Micromonosporaceae</taxon>
        <taxon>Actinoplanes</taxon>
    </lineage>
</organism>
<proteinExistence type="predicted"/>
<gene>
    <name evidence="2" type="ORF">Acy02nite_15340</name>
</gene>
<name>A0A919M3Y5_9ACTN</name>
<evidence type="ECO:0000313" key="3">
    <source>
        <dbReference type="Proteomes" id="UP000619479"/>
    </source>
</evidence>
<dbReference type="AlphaFoldDB" id="A0A919M3Y5"/>
<feature type="compositionally biased region" description="Polar residues" evidence="1">
    <location>
        <begin position="9"/>
        <end position="19"/>
    </location>
</feature>
<protein>
    <submittedName>
        <fullName evidence="2">Uncharacterized protein</fullName>
    </submittedName>
</protein>
<feature type="region of interest" description="Disordered" evidence="1">
    <location>
        <begin position="1"/>
        <end position="70"/>
    </location>
</feature>
<sequence>MDGPPAIGATTTGVNSSRMRPNLPLPRPPDRTSAASHLPTCRNANGERPRPDVEPGGAFDVRRRADRAIT</sequence>
<evidence type="ECO:0000256" key="1">
    <source>
        <dbReference type="SAM" id="MobiDB-lite"/>
    </source>
</evidence>
<reference evidence="2" key="1">
    <citation type="submission" date="2021-01" db="EMBL/GenBank/DDBJ databases">
        <title>Whole genome shotgun sequence of Actinoplanes cyaneus NBRC 14990.</title>
        <authorList>
            <person name="Komaki H."/>
            <person name="Tamura T."/>
        </authorList>
    </citation>
    <scope>NUCLEOTIDE SEQUENCE</scope>
    <source>
        <strain evidence="2">NBRC 14990</strain>
    </source>
</reference>
<comment type="caution">
    <text evidence="2">The sequence shown here is derived from an EMBL/GenBank/DDBJ whole genome shotgun (WGS) entry which is preliminary data.</text>
</comment>